<evidence type="ECO:0000256" key="2">
    <source>
        <dbReference type="ARBA" id="ARBA00022801"/>
    </source>
</evidence>
<dbReference type="InterPro" id="IPR026575">
    <property type="entry name" value="GpdQ/CpdA-like"/>
</dbReference>
<evidence type="ECO:0000256" key="4">
    <source>
        <dbReference type="ARBA" id="ARBA00025742"/>
    </source>
</evidence>
<evidence type="ECO:0000256" key="1">
    <source>
        <dbReference type="ARBA" id="ARBA00022723"/>
    </source>
</evidence>
<dbReference type="GO" id="GO:0046872">
    <property type="term" value="F:metal ion binding"/>
    <property type="evidence" value="ECO:0007669"/>
    <property type="project" value="UniProtKB-KW"/>
</dbReference>
<dbReference type="AlphaFoldDB" id="A0A5A9GPR1"/>
<dbReference type="InterPro" id="IPR029052">
    <property type="entry name" value="Metallo-depent_PP-like"/>
</dbReference>
<dbReference type="Pfam" id="PF00149">
    <property type="entry name" value="Metallophos"/>
    <property type="match status" value="1"/>
</dbReference>
<dbReference type="Gene3D" id="3.30.750.180">
    <property type="entry name" value="GpdQ, beta-strand dimerisation domain"/>
    <property type="match status" value="1"/>
</dbReference>
<evidence type="ECO:0000259" key="5">
    <source>
        <dbReference type="Pfam" id="PF00149"/>
    </source>
</evidence>
<keyword evidence="3" id="KW-0408">Iron</keyword>
<dbReference type="InterPro" id="IPR004843">
    <property type="entry name" value="Calcineurin-like_PHP"/>
</dbReference>
<evidence type="ECO:0000256" key="3">
    <source>
        <dbReference type="ARBA" id="ARBA00023004"/>
    </source>
</evidence>
<keyword evidence="1" id="KW-0479">Metal-binding</keyword>
<dbReference type="PANTHER" id="PTHR42988">
    <property type="entry name" value="PHOSPHOHYDROLASE"/>
    <property type="match status" value="1"/>
</dbReference>
<evidence type="ECO:0000313" key="7">
    <source>
        <dbReference type="Proteomes" id="UP000324927"/>
    </source>
</evidence>
<dbReference type="OrthoDB" id="651281at2"/>
<dbReference type="InterPro" id="IPR042281">
    <property type="entry name" value="GpdQ_beta-strand"/>
</dbReference>
<comment type="caution">
    <text evidence="6">The sequence shown here is derived from an EMBL/GenBank/DDBJ whole genome shotgun (WGS) entry which is preliminary data.</text>
</comment>
<dbReference type="EMBL" id="VTTN01000003">
    <property type="protein sequence ID" value="KAA0596417.1"/>
    <property type="molecule type" value="Genomic_DNA"/>
</dbReference>
<keyword evidence="2" id="KW-0378">Hydrolase</keyword>
<protein>
    <submittedName>
        <fullName evidence="6">Phosphodiesterase</fullName>
    </submittedName>
</protein>
<dbReference type="PANTHER" id="PTHR42988:SF2">
    <property type="entry name" value="CYCLIC NUCLEOTIDE PHOSPHODIESTERASE CBUA0032-RELATED"/>
    <property type="match status" value="1"/>
</dbReference>
<dbReference type="GO" id="GO:0004112">
    <property type="term" value="F:cyclic-nucleotide phosphodiesterase activity"/>
    <property type="evidence" value="ECO:0007669"/>
    <property type="project" value="InterPro"/>
</dbReference>
<accession>A0A5A9GPR1</accession>
<organism evidence="6 7">
    <name type="scientific">Azospirillum lipoferum</name>
    <dbReference type="NCBI Taxonomy" id="193"/>
    <lineage>
        <taxon>Bacteria</taxon>
        <taxon>Pseudomonadati</taxon>
        <taxon>Pseudomonadota</taxon>
        <taxon>Alphaproteobacteria</taxon>
        <taxon>Rhodospirillales</taxon>
        <taxon>Azospirillaceae</taxon>
        <taxon>Azospirillum</taxon>
    </lineage>
</organism>
<dbReference type="CDD" id="cd07402">
    <property type="entry name" value="MPP_GpdQ"/>
    <property type="match status" value="1"/>
</dbReference>
<gene>
    <name evidence="6" type="ORF">FZ942_09845</name>
</gene>
<dbReference type="Gene3D" id="3.60.21.40">
    <property type="entry name" value="GpdQ, catalytic alpha/beta sandwich domain"/>
    <property type="match status" value="1"/>
</dbReference>
<keyword evidence="7" id="KW-1185">Reference proteome</keyword>
<feature type="domain" description="Calcineurin-like phosphoesterase" evidence="5">
    <location>
        <begin position="2"/>
        <end position="197"/>
    </location>
</feature>
<dbReference type="Proteomes" id="UP000324927">
    <property type="component" value="Unassembled WGS sequence"/>
</dbReference>
<dbReference type="InterPro" id="IPR042283">
    <property type="entry name" value="GpdQ_catalytic"/>
</dbReference>
<dbReference type="InterPro" id="IPR050884">
    <property type="entry name" value="CNP_phosphodiesterase-III"/>
</dbReference>
<proteinExistence type="inferred from homology"/>
<sequence>MIIAQLSDPHLQPHGVLYQGVADSNGMFRTAVEQINRLTPRPDLVLLSGDVVDGGTMAEYAVARELLGELQPPLLLIPGNHDEREAFRSSFAHHDYLPATGPLHFNVRDRGPVRVIGLDVTIPGHHHGDMDDAAAAWLEEALASEPARPTIIMMHQHPFLSGIPYIDEYCCRRGERLAAIVGKYPAVERIVCGHIHRFMQLRFGGTLLCTAPSTTTAIALRLQPDAVPASHIEPPAFLLHHWTAGRDLITHTVPIGTFAGPFPFA</sequence>
<comment type="similarity">
    <text evidence="4">Belongs to the cyclic nucleotide phosphodiesterase class-III family.</text>
</comment>
<name>A0A5A9GPR1_AZOLI</name>
<evidence type="ECO:0000313" key="6">
    <source>
        <dbReference type="EMBL" id="KAA0596417.1"/>
    </source>
</evidence>
<dbReference type="RefSeq" id="WP_149230931.1">
    <property type="nucleotide sequence ID" value="NZ_JALJXJ010000004.1"/>
</dbReference>
<reference evidence="6 7" key="1">
    <citation type="submission" date="2019-08" db="EMBL/GenBank/DDBJ databases">
        <authorList>
            <person name="Grouzdev D."/>
            <person name="Tikhonova E."/>
            <person name="Kravchenko I."/>
        </authorList>
    </citation>
    <scope>NUCLEOTIDE SEQUENCE [LARGE SCALE GENOMIC DNA]</scope>
    <source>
        <strain evidence="6 7">59b</strain>
    </source>
</reference>
<dbReference type="SUPFAM" id="SSF56300">
    <property type="entry name" value="Metallo-dependent phosphatases"/>
    <property type="match status" value="1"/>
</dbReference>